<sequence>MAQMCVNAVSLRFLTSEFKAHYQRNNKQGGHKNLRCFPNCCNGIHASSGFCGSAVLVQISPTMPCNQLAVYAAFCPLNTAGQPQSLTYLRDIKTTEQLNALADKERDVHSPWYAGDCVNNDNGVYSINTFKRGWHYGWTSNRHMADTKHVLCVYVFERNKPSLDCCFWSCVGELMSPAFQLYCRRRAKGEKMFWHNEVLFYLKKRYQRNDMEKPMPYNILRDNDMGKIQCLTKCLDRA</sequence>
<evidence type="ECO:0000313" key="2">
    <source>
        <dbReference type="Proteomes" id="UP000243217"/>
    </source>
</evidence>
<dbReference type="AlphaFoldDB" id="A0A1W0ACD9"/>
<comment type="caution">
    <text evidence="1">The sequence shown here is derived from an EMBL/GenBank/DDBJ whole genome shotgun (WGS) entry which is preliminary data.</text>
</comment>
<evidence type="ECO:0000313" key="1">
    <source>
        <dbReference type="EMBL" id="OQS07819.1"/>
    </source>
</evidence>
<keyword evidence="2" id="KW-1185">Reference proteome</keyword>
<reference evidence="1 2" key="1">
    <citation type="journal article" date="2014" name="Genome Biol. Evol.">
        <title>The secreted proteins of Achlya hypogyna and Thraustotheca clavata identify the ancestral oomycete secretome and reveal gene acquisitions by horizontal gene transfer.</title>
        <authorList>
            <person name="Misner I."/>
            <person name="Blouin N."/>
            <person name="Leonard G."/>
            <person name="Richards T.A."/>
            <person name="Lane C.E."/>
        </authorList>
    </citation>
    <scope>NUCLEOTIDE SEQUENCE [LARGE SCALE GENOMIC DNA]</scope>
    <source>
        <strain evidence="1 2">ATCC 34112</strain>
    </source>
</reference>
<organism evidence="1 2">
    <name type="scientific">Thraustotheca clavata</name>
    <dbReference type="NCBI Taxonomy" id="74557"/>
    <lineage>
        <taxon>Eukaryota</taxon>
        <taxon>Sar</taxon>
        <taxon>Stramenopiles</taxon>
        <taxon>Oomycota</taxon>
        <taxon>Saprolegniomycetes</taxon>
        <taxon>Saprolegniales</taxon>
        <taxon>Achlyaceae</taxon>
        <taxon>Thraustotheca</taxon>
    </lineage>
</organism>
<proteinExistence type="predicted"/>
<dbReference type="STRING" id="74557.A0A1W0ACD9"/>
<accession>A0A1W0ACD9</accession>
<dbReference type="OrthoDB" id="78995at2759"/>
<dbReference type="EMBL" id="JNBS01000069">
    <property type="protein sequence ID" value="OQS07819.1"/>
    <property type="molecule type" value="Genomic_DNA"/>
</dbReference>
<gene>
    <name evidence="1" type="ORF">THRCLA_00189</name>
</gene>
<dbReference type="Proteomes" id="UP000243217">
    <property type="component" value="Unassembled WGS sequence"/>
</dbReference>
<name>A0A1W0ACD9_9STRA</name>
<protein>
    <submittedName>
        <fullName evidence="1">Uncharacterized protein</fullName>
    </submittedName>
</protein>